<keyword evidence="3" id="KW-0808">Transferase</keyword>
<sequence length="545" mass="61844">MFTNASFFKIIFFFFFRILFRQFHNPKALHRSFSSLYSSQSKYQRYPSLAHRSDLSNKPLIFNVEGTLLKSSSLFPYFMLVAFEAGSILRAFFLFLLYPFICLVGGDMGLKIMVMVCFFGIKKESFRVGRAVLPKFFLEDVGLEAFEVLKRGGTKVAVSDFPQVMIESFLRDYLEIDCVVGRELKSVCGYFVGLMEQKKKDILPLEKILGVGEEKTINQDVIGISCFNRSIDHHLFSHCKEIYLVRKADKRSWQYLPRDKCPNPLIFHDGRLALRPTPLATLALFMWLPFSFILVPIRLVAALTLPYSISIPLLTFSGFRCTISKPKTSGYSPPTPKENKPKKGLLYVCNHRTLLDPLYLSFSLKKDLTAVTYSLSRMSEILSPIRTVRLTRNRDEDGKMMEKLLSQGDLVVCPEGTTCREPYLLRFSPLFSEMSDEIVPVALDAHVSMFYGTTAGGLKCLDPLFFLMNPLPSYTIQLLEGVPGLSKSNNCEKSKFDVANYVQREIGKVLGFECTKLTRRDKYEILAGNDGLTSSSPSCPAIKHS</sequence>
<evidence type="ECO:0000256" key="6">
    <source>
        <dbReference type="ARBA" id="ARBA00023136"/>
    </source>
</evidence>
<keyword evidence="6 8" id="KW-0472">Membrane</keyword>
<dbReference type="PANTHER" id="PTHR15486:SF62">
    <property type="entry name" value="GLYCEROL-3-PHOSPHATE ACYLTRANSFERASE 2-RELATED"/>
    <property type="match status" value="1"/>
</dbReference>
<evidence type="ECO:0000256" key="4">
    <source>
        <dbReference type="ARBA" id="ARBA00022692"/>
    </source>
</evidence>
<evidence type="ECO:0000313" key="10">
    <source>
        <dbReference type="EMBL" id="KAJ9187897.1"/>
    </source>
</evidence>
<gene>
    <name evidence="10" type="ORF">P3X46_003310</name>
</gene>
<dbReference type="SMART" id="SM00563">
    <property type="entry name" value="PlsC"/>
    <property type="match status" value="1"/>
</dbReference>
<dbReference type="PANTHER" id="PTHR15486">
    <property type="entry name" value="ANCIENT UBIQUITOUS PROTEIN"/>
    <property type="match status" value="1"/>
</dbReference>
<evidence type="ECO:0000256" key="3">
    <source>
        <dbReference type="ARBA" id="ARBA00022679"/>
    </source>
</evidence>
<evidence type="ECO:0000259" key="9">
    <source>
        <dbReference type="SMART" id="SM00563"/>
    </source>
</evidence>
<proteinExistence type="inferred from homology"/>
<dbReference type="Pfam" id="PF23270">
    <property type="entry name" value="HAD_RAM2_N"/>
    <property type="match status" value="1"/>
</dbReference>
<dbReference type="CDD" id="cd06551">
    <property type="entry name" value="LPLAT"/>
    <property type="match status" value="1"/>
</dbReference>
<comment type="subcellular location">
    <subcellularLocation>
        <location evidence="1">Membrane</location>
        <topology evidence="1">Multi-pass membrane protein</topology>
    </subcellularLocation>
</comment>
<dbReference type="Proteomes" id="UP001174677">
    <property type="component" value="Chromosome 2"/>
</dbReference>
<evidence type="ECO:0000256" key="2">
    <source>
        <dbReference type="ARBA" id="ARBA00007937"/>
    </source>
</evidence>
<evidence type="ECO:0000313" key="11">
    <source>
        <dbReference type="Proteomes" id="UP001174677"/>
    </source>
</evidence>
<dbReference type="InterPro" id="IPR056462">
    <property type="entry name" value="HAD_RAM2/GPAT1-8"/>
</dbReference>
<evidence type="ECO:0000256" key="1">
    <source>
        <dbReference type="ARBA" id="ARBA00004141"/>
    </source>
</evidence>
<evidence type="ECO:0000256" key="5">
    <source>
        <dbReference type="ARBA" id="ARBA00022989"/>
    </source>
</evidence>
<keyword evidence="4 8" id="KW-0812">Transmembrane</keyword>
<name>A0ABQ9N5V4_HEVBR</name>
<protein>
    <recommendedName>
        <fullName evidence="9">Phospholipid/glycerol acyltransferase domain-containing protein</fullName>
    </recommendedName>
</protein>
<evidence type="ECO:0000256" key="8">
    <source>
        <dbReference type="SAM" id="Phobius"/>
    </source>
</evidence>
<dbReference type="InterPro" id="IPR002123">
    <property type="entry name" value="Plipid/glycerol_acylTrfase"/>
</dbReference>
<keyword evidence="7" id="KW-0012">Acyltransferase</keyword>
<comment type="caution">
    <text evidence="10">The sequence shown here is derived from an EMBL/GenBank/DDBJ whole genome shotgun (WGS) entry which is preliminary data.</text>
</comment>
<feature type="transmembrane region" description="Helical" evidence="8">
    <location>
        <begin position="98"/>
        <end position="121"/>
    </location>
</feature>
<feature type="domain" description="Phospholipid/glycerol acyltransferase" evidence="9">
    <location>
        <begin position="345"/>
        <end position="446"/>
    </location>
</feature>
<keyword evidence="11" id="KW-1185">Reference proteome</keyword>
<dbReference type="Pfam" id="PF01553">
    <property type="entry name" value="Acyltransferase"/>
    <property type="match status" value="1"/>
</dbReference>
<reference evidence="10" key="1">
    <citation type="journal article" date="2023" name="Plant Biotechnol. J.">
        <title>Chromosome-level wild Hevea brasiliensis genome provides new tools for genomic-assisted breeding and valuable loci to elevate rubber yield.</title>
        <authorList>
            <person name="Cheng H."/>
            <person name="Song X."/>
            <person name="Hu Y."/>
            <person name="Wu T."/>
            <person name="Yang Q."/>
            <person name="An Z."/>
            <person name="Feng S."/>
            <person name="Deng Z."/>
            <person name="Wu W."/>
            <person name="Zeng X."/>
            <person name="Tu M."/>
            <person name="Wang X."/>
            <person name="Huang H."/>
        </authorList>
    </citation>
    <scope>NUCLEOTIDE SEQUENCE</scope>
    <source>
        <strain evidence="10">MT/VB/25A 57/8</strain>
    </source>
</reference>
<dbReference type="SUPFAM" id="SSF69593">
    <property type="entry name" value="Glycerol-3-phosphate (1)-acyltransferase"/>
    <property type="match status" value="1"/>
</dbReference>
<evidence type="ECO:0000256" key="7">
    <source>
        <dbReference type="ARBA" id="ARBA00023315"/>
    </source>
</evidence>
<keyword evidence="5 8" id="KW-1133">Transmembrane helix</keyword>
<dbReference type="EMBL" id="JARPOI010000002">
    <property type="protein sequence ID" value="KAJ9187897.1"/>
    <property type="molecule type" value="Genomic_DNA"/>
</dbReference>
<comment type="similarity">
    <text evidence="2">Belongs to the GPAT/DAPAT family.</text>
</comment>
<organism evidence="10 11">
    <name type="scientific">Hevea brasiliensis</name>
    <name type="common">Para rubber tree</name>
    <name type="synonym">Siphonia brasiliensis</name>
    <dbReference type="NCBI Taxonomy" id="3981"/>
    <lineage>
        <taxon>Eukaryota</taxon>
        <taxon>Viridiplantae</taxon>
        <taxon>Streptophyta</taxon>
        <taxon>Embryophyta</taxon>
        <taxon>Tracheophyta</taxon>
        <taxon>Spermatophyta</taxon>
        <taxon>Magnoliopsida</taxon>
        <taxon>eudicotyledons</taxon>
        <taxon>Gunneridae</taxon>
        <taxon>Pentapetalae</taxon>
        <taxon>rosids</taxon>
        <taxon>fabids</taxon>
        <taxon>Malpighiales</taxon>
        <taxon>Euphorbiaceae</taxon>
        <taxon>Crotonoideae</taxon>
        <taxon>Micrandreae</taxon>
        <taxon>Hevea</taxon>
    </lineage>
</organism>
<accession>A0ABQ9N5V4</accession>